<dbReference type="InterPro" id="IPR027278">
    <property type="entry name" value="ACCD_DCysDesulf"/>
</dbReference>
<dbReference type="EMBL" id="AGNL01004227">
    <property type="protein sequence ID" value="EJK73771.1"/>
    <property type="molecule type" value="Genomic_DNA"/>
</dbReference>
<dbReference type="PANTHER" id="PTHR43780">
    <property type="entry name" value="1-AMINOCYCLOPROPANE-1-CARBOXYLATE DEAMINASE-RELATED"/>
    <property type="match status" value="1"/>
</dbReference>
<evidence type="ECO:0000313" key="5">
    <source>
        <dbReference type="Proteomes" id="UP000266841"/>
    </source>
</evidence>
<dbReference type="Proteomes" id="UP000266841">
    <property type="component" value="Unassembled WGS sequence"/>
</dbReference>
<sequence length="388" mass="42325">MTLAFQAPRRRHLTYNNWRRSTTVQLPIECVSPLRATATAAGSGWINTKDLLQRSRRCSDNETSMATIDGGDADTVVRFPSQSSVERLVIRDRICFIKRDDNLFLPGSNISGNKARKFLSLNNLPADDEFPDALVSYGGHQSNAMVALAAIVSSKNAALGDRRTHDATKRFIYYSKPIPRYLKQNPSGNFLRATSLGMEIRTLPHEEYRSLFGGLHGGSAMPPADLDPPLAGRSLWVPQGGASGVAQDGADVLALEIVDFWASRDMPPLAVCCPGGTCTTALLLSRSIKRILRDKRIQSADNIKVVVIPCVGNDEYAMRQMASLDKSLGGRGAEKDMPAILKPRVDARSRGGTKGYLTFGEPTIEILETFDELNNAGLFLDLLYGAPA</sequence>
<proteinExistence type="inferred from homology"/>
<dbReference type="GO" id="GO:0019148">
    <property type="term" value="F:D-cysteine desulfhydrase activity"/>
    <property type="evidence" value="ECO:0007669"/>
    <property type="project" value="TreeGrafter"/>
</dbReference>
<evidence type="ECO:0000256" key="1">
    <source>
        <dbReference type="ARBA" id="ARBA00001933"/>
    </source>
</evidence>
<organism evidence="4 5">
    <name type="scientific">Thalassiosira oceanica</name>
    <name type="common">Marine diatom</name>
    <dbReference type="NCBI Taxonomy" id="159749"/>
    <lineage>
        <taxon>Eukaryota</taxon>
        <taxon>Sar</taxon>
        <taxon>Stramenopiles</taxon>
        <taxon>Ochrophyta</taxon>
        <taxon>Bacillariophyta</taxon>
        <taxon>Coscinodiscophyceae</taxon>
        <taxon>Thalassiosirophycidae</taxon>
        <taxon>Thalassiosirales</taxon>
        <taxon>Thalassiosiraceae</taxon>
        <taxon>Thalassiosira</taxon>
    </lineage>
</organism>
<dbReference type="AlphaFoldDB" id="K0TIX7"/>
<protein>
    <recommendedName>
        <fullName evidence="6">Tryptophan synthase beta chain-like PALP domain-containing protein</fullName>
    </recommendedName>
</protein>
<evidence type="ECO:0000256" key="3">
    <source>
        <dbReference type="ARBA" id="ARBA00022898"/>
    </source>
</evidence>
<dbReference type="Gene3D" id="3.40.50.1100">
    <property type="match status" value="2"/>
</dbReference>
<gene>
    <name evidence="4" type="ORF">THAOC_04588</name>
</gene>
<dbReference type="PANTHER" id="PTHR43780:SF2">
    <property type="entry name" value="1-AMINOCYCLOPROPANE-1-CARBOXYLATE DEAMINASE-RELATED"/>
    <property type="match status" value="1"/>
</dbReference>
<dbReference type="OMA" id="NKARKFM"/>
<dbReference type="OrthoDB" id="65643at2759"/>
<keyword evidence="3" id="KW-0663">Pyridoxal phosphate</keyword>
<keyword evidence="5" id="KW-1185">Reference proteome</keyword>
<dbReference type="eggNOG" id="ENOG502RXQ8">
    <property type="taxonomic scope" value="Eukaryota"/>
</dbReference>
<reference evidence="4 5" key="1">
    <citation type="journal article" date="2012" name="Genome Biol.">
        <title>Genome and low-iron response of an oceanic diatom adapted to chronic iron limitation.</title>
        <authorList>
            <person name="Lommer M."/>
            <person name="Specht M."/>
            <person name="Roy A.S."/>
            <person name="Kraemer L."/>
            <person name="Andreson R."/>
            <person name="Gutowska M.A."/>
            <person name="Wolf J."/>
            <person name="Bergner S.V."/>
            <person name="Schilhabel M.B."/>
            <person name="Klostermeier U.C."/>
            <person name="Beiko R.G."/>
            <person name="Rosenstiel P."/>
            <person name="Hippler M."/>
            <person name="Laroche J."/>
        </authorList>
    </citation>
    <scope>NUCLEOTIDE SEQUENCE [LARGE SCALE GENOMIC DNA]</scope>
    <source>
        <strain evidence="4 5">CCMP1005</strain>
    </source>
</reference>
<evidence type="ECO:0000313" key="4">
    <source>
        <dbReference type="EMBL" id="EJK73771.1"/>
    </source>
</evidence>
<comment type="caution">
    <text evidence="4">The sequence shown here is derived from an EMBL/GenBank/DDBJ whole genome shotgun (WGS) entry which is preliminary data.</text>
</comment>
<comment type="cofactor">
    <cofactor evidence="1">
        <name>pyridoxal 5'-phosphate</name>
        <dbReference type="ChEBI" id="CHEBI:597326"/>
    </cofactor>
</comment>
<accession>K0TIX7</accession>
<evidence type="ECO:0000256" key="2">
    <source>
        <dbReference type="ARBA" id="ARBA00008639"/>
    </source>
</evidence>
<evidence type="ECO:0008006" key="6">
    <source>
        <dbReference type="Google" id="ProtNLM"/>
    </source>
</evidence>
<name>K0TIX7_THAOC</name>
<dbReference type="SUPFAM" id="SSF53686">
    <property type="entry name" value="Tryptophan synthase beta subunit-like PLP-dependent enzymes"/>
    <property type="match status" value="1"/>
</dbReference>
<dbReference type="InterPro" id="IPR036052">
    <property type="entry name" value="TrpB-like_PALP_sf"/>
</dbReference>
<comment type="similarity">
    <text evidence="2">Belongs to the ACC deaminase/D-cysteine desulfhydrase family.</text>
</comment>